<evidence type="ECO:0000313" key="5">
    <source>
        <dbReference type="Proteomes" id="UP000033661"/>
    </source>
</evidence>
<dbReference type="SUPFAM" id="SSF48403">
    <property type="entry name" value="Ankyrin repeat"/>
    <property type="match status" value="1"/>
</dbReference>
<dbReference type="PROSITE" id="PS50088">
    <property type="entry name" value="ANK_REPEAT"/>
    <property type="match status" value="1"/>
</dbReference>
<dbReference type="PANTHER" id="PTHR24198:SF165">
    <property type="entry name" value="ANKYRIN REPEAT-CONTAINING PROTEIN-RELATED"/>
    <property type="match status" value="1"/>
</dbReference>
<dbReference type="SMART" id="SM00248">
    <property type="entry name" value="ANK"/>
    <property type="match status" value="3"/>
</dbReference>
<dbReference type="PANTHER" id="PTHR24198">
    <property type="entry name" value="ANKYRIN REPEAT AND PROTEIN KINASE DOMAIN-CONTAINING PROTEIN"/>
    <property type="match status" value="1"/>
</dbReference>
<accession>A0A0F3QGF3</accession>
<organism evidence="4 5">
    <name type="scientific">Rickettsia bellii str. RML An4</name>
    <dbReference type="NCBI Taxonomy" id="1359193"/>
    <lineage>
        <taxon>Bacteria</taxon>
        <taxon>Pseudomonadati</taxon>
        <taxon>Pseudomonadota</taxon>
        <taxon>Alphaproteobacteria</taxon>
        <taxon>Rickettsiales</taxon>
        <taxon>Rickettsiaceae</taxon>
        <taxon>Rickettsieae</taxon>
        <taxon>Rickettsia</taxon>
        <taxon>belli group</taxon>
    </lineage>
</organism>
<keyword evidence="2 3" id="KW-0040">ANK repeat</keyword>
<dbReference type="PATRIC" id="fig|1359193.3.peg.1490"/>
<dbReference type="InterPro" id="IPR036770">
    <property type="entry name" value="Ankyrin_rpt-contain_sf"/>
</dbReference>
<dbReference type="RefSeq" id="WP_012152308.1">
    <property type="nucleotide sequence ID" value="NZ_LAOI01000001.1"/>
</dbReference>
<evidence type="ECO:0000256" key="1">
    <source>
        <dbReference type="ARBA" id="ARBA00022737"/>
    </source>
</evidence>
<keyword evidence="1" id="KW-0677">Repeat</keyword>
<reference evidence="4 5" key="1">
    <citation type="submission" date="2015-02" db="EMBL/GenBank/DDBJ databases">
        <title>Genome Sequencing of Rickettsiales.</title>
        <authorList>
            <person name="Daugherty S.C."/>
            <person name="Su Q."/>
            <person name="Abolude K."/>
            <person name="Beier-Sexton M."/>
            <person name="Carlyon J.A."/>
            <person name="Carter R."/>
            <person name="Day N.P."/>
            <person name="Dumler S.J."/>
            <person name="Dyachenko V."/>
            <person name="Godinez A."/>
            <person name="Kurtti T.J."/>
            <person name="Lichay M."/>
            <person name="Mullins K.E."/>
            <person name="Ott S."/>
            <person name="Pappas-Brown V."/>
            <person name="Paris D.H."/>
            <person name="Patel P."/>
            <person name="Richards A.L."/>
            <person name="Sadzewicz L."/>
            <person name="Sears K."/>
            <person name="Seidman D."/>
            <person name="Sengamalay N."/>
            <person name="Stenos J."/>
            <person name="Tallon L.J."/>
            <person name="Vincent G."/>
            <person name="Fraser C.M."/>
            <person name="Munderloh U."/>
            <person name="Dunning-Hotopp J.C."/>
        </authorList>
    </citation>
    <scope>NUCLEOTIDE SEQUENCE [LARGE SCALE GENOMIC DNA]</scope>
    <source>
        <strain evidence="4 5">RML An4</strain>
    </source>
</reference>
<sequence>MFSGKETGEFIGGKTSLQTEAYENGLKDEELYYNIKDDLGLISRGNVYLDKTAQTIFSELSIAIDKGNLEPLKNFLKNNKLQHKKADINAKNGYGDTPLCYAAEKNNFEVAKILIKYGADLTIHNAKGETPIELFSQYGNREAVNYLQHCLDILGNNSLYEDTI</sequence>
<protein>
    <submittedName>
        <fullName evidence="4">Ankyrin repeat family protein</fullName>
    </submittedName>
</protein>
<dbReference type="Pfam" id="PF12796">
    <property type="entry name" value="Ank_2"/>
    <property type="match status" value="1"/>
</dbReference>
<dbReference type="PROSITE" id="PS50297">
    <property type="entry name" value="ANK_REP_REGION"/>
    <property type="match status" value="1"/>
</dbReference>
<dbReference type="EMBL" id="LAOI01000001">
    <property type="protein sequence ID" value="KJV90529.1"/>
    <property type="molecule type" value="Genomic_DNA"/>
</dbReference>
<evidence type="ECO:0000313" key="4">
    <source>
        <dbReference type="EMBL" id="KJV90529.1"/>
    </source>
</evidence>
<evidence type="ECO:0000256" key="3">
    <source>
        <dbReference type="PROSITE-ProRule" id="PRU00023"/>
    </source>
</evidence>
<dbReference type="AlphaFoldDB" id="A0A0F3QGF3"/>
<evidence type="ECO:0000256" key="2">
    <source>
        <dbReference type="ARBA" id="ARBA00023043"/>
    </source>
</evidence>
<dbReference type="Gene3D" id="1.25.40.20">
    <property type="entry name" value="Ankyrin repeat-containing domain"/>
    <property type="match status" value="1"/>
</dbReference>
<keyword evidence="5" id="KW-1185">Reference proteome</keyword>
<comment type="caution">
    <text evidence="4">The sequence shown here is derived from an EMBL/GenBank/DDBJ whole genome shotgun (WGS) entry which is preliminary data.</text>
</comment>
<proteinExistence type="predicted"/>
<gene>
    <name evidence="4" type="ORF">RBEAN4_1535</name>
</gene>
<feature type="repeat" description="ANK" evidence="3">
    <location>
        <begin position="94"/>
        <end position="126"/>
    </location>
</feature>
<dbReference type="InterPro" id="IPR002110">
    <property type="entry name" value="Ankyrin_rpt"/>
</dbReference>
<name>A0A0F3QGF3_RICBE</name>
<dbReference type="Proteomes" id="UP000033661">
    <property type="component" value="Unassembled WGS sequence"/>
</dbReference>